<reference evidence="2 3" key="1">
    <citation type="submission" date="2017-08" db="EMBL/GenBank/DDBJ databases">
        <title>Substantial Increase in Enzyme Production by Combined Drug-Resistance Mutations in Paenibacillus agaridevorans.</title>
        <authorList>
            <person name="Tanaka Y."/>
            <person name="Funane K."/>
            <person name="Hosaka T."/>
            <person name="Shiwa Y."/>
            <person name="Fujita N."/>
            <person name="Miyazaki T."/>
            <person name="Yoshikawa H."/>
            <person name="Murakami K."/>
            <person name="Kasahara K."/>
            <person name="Inaoka T."/>
            <person name="Hiraga Y."/>
            <person name="Ochi K."/>
        </authorList>
    </citation>
    <scope>NUCLEOTIDE SEQUENCE [LARGE SCALE GENOMIC DNA]</scope>
    <source>
        <strain evidence="2 3">T-3040</strain>
    </source>
</reference>
<sequence length="165" mass="18798">MNQQNQFINGIFSALGGITGGLLTFIGVNMTLNAQRKQKAQENIEANRALRITYQLVVLNMLDQMERAFEAEMLDQQDPNIIGYLPNQFIVPMETLIRNINDSLFPTDADLLFRKITMIQNIYYSGGSLRSDVNKLSYKKHIALIYDNILSLNDLLKKKHMSGNL</sequence>
<gene>
    <name evidence="2" type="ORF">PAT3040_05258</name>
</gene>
<keyword evidence="1" id="KW-0812">Transmembrane</keyword>
<dbReference type="Proteomes" id="UP000245202">
    <property type="component" value="Unassembled WGS sequence"/>
</dbReference>
<comment type="caution">
    <text evidence="2">The sequence shown here is derived from an EMBL/GenBank/DDBJ whole genome shotgun (WGS) entry which is preliminary data.</text>
</comment>
<dbReference type="AlphaFoldDB" id="A0A2R5EVD0"/>
<evidence type="ECO:0000313" key="3">
    <source>
        <dbReference type="Proteomes" id="UP000245202"/>
    </source>
</evidence>
<evidence type="ECO:0000256" key="1">
    <source>
        <dbReference type="SAM" id="Phobius"/>
    </source>
</evidence>
<name>A0A2R5EVD0_9BACL</name>
<organism evidence="2 3">
    <name type="scientific">Paenibacillus agaridevorans</name>
    <dbReference type="NCBI Taxonomy" id="171404"/>
    <lineage>
        <taxon>Bacteria</taxon>
        <taxon>Bacillati</taxon>
        <taxon>Bacillota</taxon>
        <taxon>Bacilli</taxon>
        <taxon>Bacillales</taxon>
        <taxon>Paenibacillaceae</taxon>
        <taxon>Paenibacillus</taxon>
    </lineage>
</organism>
<dbReference type="EMBL" id="BDQX01000329">
    <property type="protein sequence ID" value="GBG10517.1"/>
    <property type="molecule type" value="Genomic_DNA"/>
</dbReference>
<protein>
    <submittedName>
        <fullName evidence="2">Uncharacterized protein</fullName>
    </submittedName>
</protein>
<keyword evidence="3" id="KW-1185">Reference proteome</keyword>
<dbReference type="RefSeq" id="WP_146200560.1">
    <property type="nucleotide sequence ID" value="NZ_BDQX01000329.1"/>
</dbReference>
<proteinExistence type="predicted"/>
<evidence type="ECO:0000313" key="2">
    <source>
        <dbReference type="EMBL" id="GBG10517.1"/>
    </source>
</evidence>
<keyword evidence="1" id="KW-1133">Transmembrane helix</keyword>
<keyword evidence="1" id="KW-0472">Membrane</keyword>
<feature type="transmembrane region" description="Helical" evidence="1">
    <location>
        <begin position="6"/>
        <end position="28"/>
    </location>
</feature>
<accession>A0A2R5EVD0</accession>